<dbReference type="PANTHER" id="PTHR43811:SF57">
    <property type="entry name" value="FKBP-TYPE PEPTIDYL-PROLYL CIS-TRANS ISOMERASE FKPA-RELATED"/>
    <property type="match status" value="1"/>
</dbReference>
<feature type="coiled-coil region" evidence="8">
    <location>
        <begin position="71"/>
        <end position="107"/>
    </location>
</feature>
<dbReference type="Gene3D" id="1.10.287.460">
    <property type="entry name" value="Peptidyl-prolyl cis-trans isomerase, FKBP-type, N-terminal domain"/>
    <property type="match status" value="1"/>
</dbReference>
<dbReference type="InterPro" id="IPR046357">
    <property type="entry name" value="PPIase_dom_sf"/>
</dbReference>
<evidence type="ECO:0000313" key="13">
    <source>
        <dbReference type="Proteomes" id="UP001500074"/>
    </source>
</evidence>
<feature type="compositionally biased region" description="Low complexity" evidence="9">
    <location>
        <begin position="233"/>
        <end position="250"/>
    </location>
</feature>
<evidence type="ECO:0000256" key="4">
    <source>
        <dbReference type="ARBA" id="ARBA00023110"/>
    </source>
</evidence>
<dbReference type="SUPFAM" id="SSF54534">
    <property type="entry name" value="FKBP-like"/>
    <property type="match status" value="1"/>
</dbReference>
<comment type="caution">
    <text evidence="12">The sequence shown here is derived from an EMBL/GenBank/DDBJ whole genome shotgun (WGS) entry which is preliminary data.</text>
</comment>
<sequence length="262" mass="28013">MKIQVTAVALTLLASAPWALAAPQSDQQKLSYSIGVTLGQSLSQDIQDLDIASFTQAVEDVYAGDDLQMSKEEMTQALTQFQQQQNAERQKQAKQAAEQNKAESEEFLAENAKKDGVKVTDSGLQYKVLESGDGASPDANDTVKVDYEGKLTDGTVFDSSYERGEPVEFRVDQVIPGWQEALKMMSVGDTWMVYLPSDLAYGPAGTGGPIGPNQALTFKVELLDVTKAEAKASGQSGNSQSQNESNQGQGDSANAGNSDQNG</sequence>
<feature type="chain" id="PRO_5047202151" description="Peptidyl-prolyl cis-trans isomerase" evidence="10">
    <location>
        <begin position="22"/>
        <end position="262"/>
    </location>
</feature>
<evidence type="ECO:0000256" key="5">
    <source>
        <dbReference type="ARBA" id="ARBA00023235"/>
    </source>
</evidence>
<dbReference type="InterPro" id="IPR008104">
    <property type="entry name" value="INFPOTNTIATR"/>
</dbReference>
<feature type="signal peptide" evidence="10">
    <location>
        <begin position="1"/>
        <end position="21"/>
    </location>
</feature>
<dbReference type="InterPro" id="IPR001179">
    <property type="entry name" value="PPIase_FKBP_dom"/>
</dbReference>
<dbReference type="PANTHER" id="PTHR43811">
    <property type="entry name" value="FKBP-TYPE PEPTIDYL-PROLYL CIS-TRANS ISOMERASE FKPA"/>
    <property type="match status" value="1"/>
</dbReference>
<keyword evidence="5 6" id="KW-0413">Isomerase</keyword>
<evidence type="ECO:0000313" key="12">
    <source>
        <dbReference type="EMBL" id="GAA5176677.1"/>
    </source>
</evidence>
<feature type="domain" description="PPIase FKBP-type" evidence="11">
    <location>
        <begin position="140"/>
        <end position="226"/>
    </location>
</feature>
<dbReference type="Gene3D" id="3.10.50.40">
    <property type="match status" value="1"/>
</dbReference>
<dbReference type="Pfam" id="PF00254">
    <property type="entry name" value="FKBP_C"/>
    <property type="match status" value="1"/>
</dbReference>
<keyword evidence="13" id="KW-1185">Reference proteome</keyword>
<evidence type="ECO:0000256" key="3">
    <source>
        <dbReference type="ARBA" id="ARBA00022729"/>
    </source>
</evidence>
<dbReference type="InterPro" id="IPR000774">
    <property type="entry name" value="PPIase_FKBP_N"/>
</dbReference>
<dbReference type="EC" id="5.2.1.8" evidence="7"/>
<dbReference type="PROSITE" id="PS50059">
    <property type="entry name" value="FKBP_PPIASE"/>
    <property type="match status" value="1"/>
</dbReference>
<dbReference type="PRINTS" id="PR01730">
    <property type="entry name" value="INFPOTNTIATR"/>
</dbReference>
<evidence type="ECO:0000256" key="7">
    <source>
        <dbReference type="RuleBase" id="RU003915"/>
    </source>
</evidence>
<evidence type="ECO:0000259" key="11">
    <source>
        <dbReference type="PROSITE" id="PS50059"/>
    </source>
</evidence>
<evidence type="ECO:0000256" key="6">
    <source>
        <dbReference type="PROSITE-ProRule" id="PRU00277"/>
    </source>
</evidence>
<dbReference type="Proteomes" id="UP001500074">
    <property type="component" value="Unassembled WGS sequence"/>
</dbReference>
<feature type="compositionally biased region" description="Polar residues" evidence="9">
    <location>
        <begin position="251"/>
        <end position="262"/>
    </location>
</feature>
<keyword evidence="3 10" id="KW-0732">Signal</keyword>
<name>A0ABP9RFD7_9GAMM</name>
<evidence type="ECO:0000256" key="1">
    <source>
        <dbReference type="ARBA" id="ARBA00000971"/>
    </source>
</evidence>
<proteinExistence type="inferred from homology"/>
<gene>
    <name evidence="12" type="primary">mip</name>
    <name evidence="12" type="ORF">GCM10023342_22630</name>
</gene>
<evidence type="ECO:0000256" key="2">
    <source>
        <dbReference type="ARBA" id="ARBA00006577"/>
    </source>
</evidence>
<organism evidence="12 13">
    <name type="scientific">Modicisalibacter zincidurans</name>
    <dbReference type="NCBI Taxonomy" id="1178777"/>
    <lineage>
        <taxon>Bacteria</taxon>
        <taxon>Pseudomonadati</taxon>
        <taxon>Pseudomonadota</taxon>
        <taxon>Gammaproteobacteria</taxon>
        <taxon>Oceanospirillales</taxon>
        <taxon>Halomonadaceae</taxon>
        <taxon>Modicisalibacter</taxon>
    </lineage>
</organism>
<keyword evidence="8" id="KW-0175">Coiled coil</keyword>
<evidence type="ECO:0000256" key="8">
    <source>
        <dbReference type="SAM" id="Coils"/>
    </source>
</evidence>
<evidence type="ECO:0000256" key="9">
    <source>
        <dbReference type="SAM" id="MobiDB-lite"/>
    </source>
</evidence>
<protein>
    <recommendedName>
        <fullName evidence="7">Peptidyl-prolyl cis-trans isomerase</fullName>
        <ecNumber evidence="7">5.2.1.8</ecNumber>
    </recommendedName>
</protein>
<dbReference type="InterPro" id="IPR036944">
    <property type="entry name" value="PPIase_FKBP_N_sf"/>
</dbReference>
<comment type="catalytic activity">
    <reaction evidence="1 6 7">
        <text>[protein]-peptidylproline (omega=180) = [protein]-peptidylproline (omega=0)</text>
        <dbReference type="Rhea" id="RHEA:16237"/>
        <dbReference type="Rhea" id="RHEA-COMP:10747"/>
        <dbReference type="Rhea" id="RHEA-COMP:10748"/>
        <dbReference type="ChEBI" id="CHEBI:83833"/>
        <dbReference type="ChEBI" id="CHEBI:83834"/>
        <dbReference type="EC" id="5.2.1.8"/>
    </reaction>
</comment>
<comment type="similarity">
    <text evidence="2 7">Belongs to the FKBP-type PPIase family.</text>
</comment>
<reference evidence="13" key="1">
    <citation type="journal article" date="2019" name="Int. J. Syst. Evol. Microbiol.">
        <title>The Global Catalogue of Microorganisms (GCM) 10K type strain sequencing project: providing services to taxonomists for standard genome sequencing and annotation.</title>
        <authorList>
            <consortium name="The Broad Institute Genomics Platform"/>
            <consortium name="The Broad Institute Genome Sequencing Center for Infectious Disease"/>
            <person name="Wu L."/>
            <person name="Ma J."/>
        </authorList>
    </citation>
    <scope>NUCLEOTIDE SEQUENCE [LARGE SCALE GENOMIC DNA]</scope>
    <source>
        <strain evidence="13">JCM 18472</strain>
    </source>
</reference>
<evidence type="ECO:0000256" key="10">
    <source>
        <dbReference type="SAM" id="SignalP"/>
    </source>
</evidence>
<accession>A0ABP9RFD7</accession>
<dbReference type="RefSeq" id="WP_051907538.1">
    <property type="nucleotide sequence ID" value="NZ_BAABKI010000023.1"/>
</dbReference>
<dbReference type="Pfam" id="PF01346">
    <property type="entry name" value="FKBP_N"/>
    <property type="match status" value="1"/>
</dbReference>
<feature type="region of interest" description="Disordered" evidence="9">
    <location>
        <begin position="229"/>
        <end position="262"/>
    </location>
</feature>
<dbReference type="EMBL" id="BAABKI010000023">
    <property type="protein sequence ID" value="GAA5176677.1"/>
    <property type="molecule type" value="Genomic_DNA"/>
</dbReference>
<keyword evidence="4 6" id="KW-0697">Rotamase</keyword>